<proteinExistence type="predicted"/>
<dbReference type="AlphaFoldDB" id="A0A1M7CW56"/>
<dbReference type="Proteomes" id="UP000887097">
    <property type="component" value="Unassembled WGS sequence"/>
</dbReference>
<protein>
    <submittedName>
        <fullName evidence="3">Uncharacterized protein</fullName>
    </submittedName>
</protein>
<sequence>MYKAEKIRNKEYWFRTIKPGDVAKGKFPTYGSITSLNVQLTRFNRSIGKEKGVFIHAKYLYDELCVILVGVTLAQRRKELTDPDYKNEWRKLIKQ</sequence>
<reference evidence="2 4" key="1">
    <citation type="submission" date="2016-10" db="EMBL/GenBank/DDBJ databases">
        <authorList>
            <person name="de Groot N.N."/>
        </authorList>
    </citation>
    <scope>NUCLEOTIDE SEQUENCE [LARGE SCALE GENOMIC DNA]</scope>
    <source>
        <strain evidence="2 4">D31d</strain>
    </source>
</reference>
<dbReference type="RefSeq" id="WP_041385727.1">
    <property type="nucleotide sequence ID" value="NZ_FRCJ01000001.1"/>
</dbReference>
<name>A0A1M7CW56_XYLRU</name>
<dbReference type="EMBL" id="FNRF01000002">
    <property type="protein sequence ID" value="SEA38685.1"/>
    <property type="molecule type" value="Genomic_DNA"/>
</dbReference>
<evidence type="ECO:0000313" key="1">
    <source>
        <dbReference type="EMBL" id="GJG33379.1"/>
    </source>
</evidence>
<evidence type="ECO:0000313" key="3">
    <source>
        <dbReference type="EMBL" id="SHL71492.1"/>
    </source>
</evidence>
<evidence type="ECO:0000313" key="5">
    <source>
        <dbReference type="Proteomes" id="UP000184280"/>
    </source>
</evidence>
<dbReference type="EMBL" id="BPTT01000001">
    <property type="protein sequence ID" value="GJG33379.1"/>
    <property type="molecule type" value="Genomic_DNA"/>
</dbReference>
<dbReference type="Proteomes" id="UP000184280">
    <property type="component" value="Unassembled WGS sequence"/>
</dbReference>
<dbReference type="EMBL" id="FRCJ01000001">
    <property type="protein sequence ID" value="SHL71492.1"/>
    <property type="molecule type" value="Genomic_DNA"/>
</dbReference>
<evidence type="ECO:0000313" key="2">
    <source>
        <dbReference type="EMBL" id="SEA38685.1"/>
    </source>
</evidence>
<organism evidence="3 5">
    <name type="scientific">Xylanibacter ruminicola</name>
    <name type="common">Prevotella ruminicola</name>
    <dbReference type="NCBI Taxonomy" id="839"/>
    <lineage>
        <taxon>Bacteria</taxon>
        <taxon>Pseudomonadati</taxon>
        <taxon>Bacteroidota</taxon>
        <taxon>Bacteroidia</taxon>
        <taxon>Bacteroidales</taxon>
        <taxon>Prevotellaceae</taxon>
        <taxon>Xylanibacter</taxon>
    </lineage>
</organism>
<gene>
    <name evidence="1" type="ORF">PRMUPPPA20_14880</name>
    <name evidence="3" type="ORF">SAMN04488494_0547</name>
    <name evidence="2" type="ORF">SAMN05216462_1340</name>
</gene>
<reference evidence="1" key="3">
    <citation type="submission" date="2021-08" db="EMBL/GenBank/DDBJ databases">
        <title>Prevotella lacticifex sp. nov., isolated from rumen of cow.</title>
        <authorList>
            <person name="Shinkai T."/>
            <person name="Ikeyama N."/>
            <person name="Kumagai M."/>
            <person name="Ohmori H."/>
            <person name="Sakamoto M."/>
            <person name="Ohkuma M."/>
            <person name="Mitsumori M."/>
        </authorList>
    </citation>
    <scope>NUCLEOTIDE SEQUENCE</scope>
    <source>
        <strain evidence="1">JCM 8259</strain>
    </source>
</reference>
<accession>A0A1M7CW56</accession>
<reference evidence="3 5" key="2">
    <citation type="submission" date="2016-11" db="EMBL/GenBank/DDBJ databases">
        <authorList>
            <person name="Jaros S."/>
            <person name="Januszkiewicz K."/>
            <person name="Wedrychowicz H."/>
        </authorList>
    </citation>
    <scope>NUCLEOTIDE SEQUENCE [LARGE SCALE GENOMIC DNA]</scope>
    <source>
        <strain evidence="3 5">BPI-34</strain>
    </source>
</reference>
<dbReference type="Proteomes" id="UP000182257">
    <property type="component" value="Unassembled WGS sequence"/>
</dbReference>
<dbReference type="OrthoDB" id="1077949at2"/>
<evidence type="ECO:0000313" key="4">
    <source>
        <dbReference type="Proteomes" id="UP000182257"/>
    </source>
</evidence>